<evidence type="ECO:0000313" key="2">
    <source>
        <dbReference type="Proteomes" id="UP000789860"/>
    </source>
</evidence>
<evidence type="ECO:0000313" key="1">
    <source>
        <dbReference type="EMBL" id="CAG8622418.1"/>
    </source>
</evidence>
<feature type="non-terminal residue" evidence="1">
    <location>
        <position position="87"/>
    </location>
</feature>
<protein>
    <submittedName>
        <fullName evidence="1">7176_t:CDS:1</fullName>
    </submittedName>
</protein>
<keyword evidence="2" id="KW-1185">Reference proteome</keyword>
<organism evidence="1 2">
    <name type="scientific">Scutellospora calospora</name>
    <dbReference type="NCBI Taxonomy" id="85575"/>
    <lineage>
        <taxon>Eukaryota</taxon>
        <taxon>Fungi</taxon>
        <taxon>Fungi incertae sedis</taxon>
        <taxon>Mucoromycota</taxon>
        <taxon>Glomeromycotina</taxon>
        <taxon>Glomeromycetes</taxon>
        <taxon>Diversisporales</taxon>
        <taxon>Gigasporaceae</taxon>
        <taxon>Scutellospora</taxon>
    </lineage>
</organism>
<comment type="caution">
    <text evidence="1">The sequence shown here is derived from an EMBL/GenBank/DDBJ whole genome shotgun (WGS) entry which is preliminary data.</text>
</comment>
<dbReference type="Proteomes" id="UP000789860">
    <property type="component" value="Unassembled WGS sequence"/>
</dbReference>
<gene>
    <name evidence="1" type="ORF">SCALOS_LOCUS7692</name>
</gene>
<sequence>MDEIEYASDSGHGYDRSLTIQTESIYEYERYLGATEGIAFNINSIIGSGIFLTPGNVWRLTKSPGAALLFWIVGGLISLLGSLIYAE</sequence>
<reference evidence="1" key="1">
    <citation type="submission" date="2021-06" db="EMBL/GenBank/DDBJ databases">
        <authorList>
            <person name="Kallberg Y."/>
            <person name="Tangrot J."/>
            <person name="Rosling A."/>
        </authorList>
    </citation>
    <scope>NUCLEOTIDE SEQUENCE</scope>
    <source>
        <strain evidence="1">AU212A</strain>
    </source>
</reference>
<accession>A0ACA9N1B9</accession>
<dbReference type="EMBL" id="CAJVPM010017959">
    <property type="protein sequence ID" value="CAG8622418.1"/>
    <property type="molecule type" value="Genomic_DNA"/>
</dbReference>
<proteinExistence type="predicted"/>
<name>A0ACA9N1B9_9GLOM</name>